<comment type="caution">
    <text evidence="2">The sequence shown here is derived from an EMBL/GenBank/DDBJ whole genome shotgun (WGS) entry which is preliminary data.</text>
</comment>
<protein>
    <submittedName>
        <fullName evidence="2">Molecular chaperone</fullName>
    </submittedName>
</protein>
<organism evidence="2 3">
    <name type="scientific">Ureibacillus massiliensis 4400831 = CIP 108448 = CCUG 49529</name>
    <dbReference type="NCBI Taxonomy" id="1211035"/>
    <lineage>
        <taxon>Bacteria</taxon>
        <taxon>Bacillati</taxon>
        <taxon>Bacillota</taxon>
        <taxon>Bacilli</taxon>
        <taxon>Bacillales</taxon>
        <taxon>Caryophanaceae</taxon>
        <taxon>Ureibacillus</taxon>
    </lineage>
</organism>
<dbReference type="Pfam" id="PF09359">
    <property type="entry name" value="VTC"/>
    <property type="match status" value="1"/>
</dbReference>
<gene>
    <name evidence="2" type="ORF">CD30_18765</name>
</gene>
<accession>A0A0A3IWI5</accession>
<dbReference type="Gene3D" id="3.20.100.30">
    <property type="entry name" value="VTC, catalytic tunnel domain"/>
    <property type="match status" value="1"/>
</dbReference>
<dbReference type="Proteomes" id="UP000030595">
    <property type="component" value="Unassembled WGS sequence"/>
</dbReference>
<dbReference type="eggNOG" id="COG5036">
    <property type="taxonomic scope" value="Bacteria"/>
</dbReference>
<reference evidence="2 3" key="1">
    <citation type="submission" date="2014-02" db="EMBL/GenBank/DDBJ databases">
        <title>Draft genome sequence of Lysinibacillus massiliensis CCUG 49529.</title>
        <authorList>
            <person name="Zhang F."/>
            <person name="Wang G."/>
            <person name="Zhang L."/>
        </authorList>
    </citation>
    <scope>NUCLEOTIDE SEQUENCE [LARGE SCALE GENOMIC DNA]</scope>
    <source>
        <strain evidence="2 3">CCUG 49529</strain>
    </source>
</reference>
<dbReference type="CDD" id="cd07750">
    <property type="entry name" value="PolyPPase_VTC_like"/>
    <property type="match status" value="1"/>
</dbReference>
<evidence type="ECO:0000259" key="1">
    <source>
        <dbReference type="Pfam" id="PF09359"/>
    </source>
</evidence>
<dbReference type="AlphaFoldDB" id="A0A0A3IWI5"/>
<dbReference type="EMBL" id="JPVQ01000070">
    <property type="protein sequence ID" value="KGR87248.1"/>
    <property type="molecule type" value="Genomic_DNA"/>
</dbReference>
<feature type="domain" description="VTC" evidence="1">
    <location>
        <begin position="12"/>
        <end position="228"/>
    </location>
</feature>
<evidence type="ECO:0000313" key="2">
    <source>
        <dbReference type="EMBL" id="KGR87248.1"/>
    </source>
</evidence>
<dbReference type="GO" id="GO:0006799">
    <property type="term" value="P:polyphosphate biosynthetic process"/>
    <property type="evidence" value="ECO:0007669"/>
    <property type="project" value="UniProtKB-ARBA"/>
</dbReference>
<dbReference type="OrthoDB" id="9784042at2"/>
<dbReference type="InterPro" id="IPR018966">
    <property type="entry name" value="VTC_domain"/>
</dbReference>
<sequence length="233" mass="28226">MSIHTSFNPKGRNELKYAIPKAEYFVLRNKLMHFLKRDPYAGVDGKYTIRSTYFDNFENKVLNEKKEGYLKRDKYRVRIYDKCDKVIHLERKSKRNNLTFKSKCKITRAEYEKMRVGEIAWMEQDERSLMRDLYHEMYYSQIKPKTVVDYEREALIYPYGNIRITFDMKIQSSFYNTDMFNKNLPMVDVLEPELVILEVKFDEYIPEVIKHLLQLTDTRQEAYSKYQLSRMFG</sequence>
<name>A0A0A3IWI5_9BACL</name>
<dbReference type="InterPro" id="IPR042267">
    <property type="entry name" value="VTC_sf"/>
</dbReference>
<proteinExistence type="predicted"/>
<dbReference type="RefSeq" id="WP_036180228.1">
    <property type="nucleotide sequence ID" value="NZ_AVCZ01000070.1"/>
</dbReference>
<keyword evidence="3" id="KW-1185">Reference proteome</keyword>
<evidence type="ECO:0000313" key="3">
    <source>
        <dbReference type="Proteomes" id="UP000030595"/>
    </source>
</evidence>